<feature type="compositionally biased region" description="Low complexity" evidence="5">
    <location>
        <begin position="765"/>
        <end position="778"/>
    </location>
</feature>
<keyword evidence="2" id="KW-0333">Golgi apparatus</keyword>
<dbReference type="GO" id="GO:0005795">
    <property type="term" value="C:Golgi stack"/>
    <property type="evidence" value="ECO:0007669"/>
    <property type="project" value="TreeGrafter"/>
</dbReference>
<dbReference type="EMBL" id="KQ964542">
    <property type="protein sequence ID" value="KXN69247.1"/>
    <property type="molecule type" value="Genomic_DNA"/>
</dbReference>
<evidence type="ECO:0000313" key="7">
    <source>
        <dbReference type="EMBL" id="KXN69247.1"/>
    </source>
</evidence>
<feature type="region of interest" description="Disordered" evidence="5">
    <location>
        <begin position="757"/>
        <end position="814"/>
    </location>
</feature>
<reference evidence="7 8" key="1">
    <citation type="journal article" date="2015" name="Genome Biol. Evol.">
        <title>Phylogenomic analyses indicate that early fungi evolved digesting cell walls of algal ancestors of land plants.</title>
        <authorList>
            <person name="Chang Y."/>
            <person name="Wang S."/>
            <person name="Sekimoto S."/>
            <person name="Aerts A.L."/>
            <person name="Choi C."/>
            <person name="Clum A."/>
            <person name="LaButti K.M."/>
            <person name="Lindquist E.A."/>
            <person name="Yee Ngan C."/>
            <person name="Ohm R.A."/>
            <person name="Salamov A.A."/>
            <person name="Grigoriev I.V."/>
            <person name="Spatafora J.W."/>
            <person name="Berbee M.L."/>
        </authorList>
    </citation>
    <scope>NUCLEOTIDE SEQUENCE [LARGE SCALE GENOMIC DNA]</scope>
    <source>
        <strain evidence="7 8">NRRL 28638</strain>
    </source>
</reference>
<dbReference type="Gene3D" id="1.25.10.10">
    <property type="entry name" value="Leucine-rich Repeat Variant"/>
    <property type="match status" value="1"/>
</dbReference>
<dbReference type="Proteomes" id="UP000070444">
    <property type="component" value="Unassembled WGS sequence"/>
</dbReference>
<organism evidence="7 8">
    <name type="scientific">Conidiobolus coronatus (strain ATCC 28846 / CBS 209.66 / NRRL 28638)</name>
    <name type="common">Delacroixia coronata</name>
    <dbReference type="NCBI Taxonomy" id="796925"/>
    <lineage>
        <taxon>Eukaryota</taxon>
        <taxon>Fungi</taxon>
        <taxon>Fungi incertae sedis</taxon>
        <taxon>Zoopagomycota</taxon>
        <taxon>Entomophthoromycotina</taxon>
        <taxon>Entomophthoromycetes</taxon>
        <taxon>Entomophthorales</taxon>
        <taxon>Ancylistaceae</taxon>
        <taxon>Conidiobolus</taxon>
    </lineage>
</organism>
<proteinExistence type="predicted"/>
<dbReference type="Pfam" id="PF04869">
    <property type="entry name" value="Uso1_p115_head"/>
    <property type="match status" value="1"/>
</dbReference>
<gene>
    <name evidence="7" type="ORF">CONCODRAFT_18454</name>
</gene>
<evidence type="ECO:0000259" key="6">
    <source>
        <dbReference type="Pfam" id="PF04869"/>
    </source>
</evidence>
<evidence type="ECO:0000256" key="3">
    <source>
        <dbReference type="ARBA" id="ARBA00023054"/>
    </source>
</evidence>
<feature type="compositionally biased region" description="Polar residues" evidence="5">
    <location>
        <begin position="721"/>
        <end position="730"/>
    </location>
</feature>
<feature type="domain" description="Vesicle tethering protein Uso1/P115-like head" evidence="6">
    <location>
        <begin position="365"/>
        <end position="638"/>
    </location>
</feature>
<dbReference type="OMA" id="GQETFCN"/>
<evidence type="ECO:0000313" key="8">
    <source>
        <dbReference type="Proteomes" id="UP000070444"/>
    </source>
</evidence>
<dbReference type="InterPro" id="IPR006953">
    <property type="entry name" value="Vesicle_Uso1_P115_head"/>
</dbReference>
<name>A0A137P2J4_CONC2</name>
<feature type="compositionally biased region" description="Low complexity" evidence="5">
    <location>
        <begin position="791"/>
        <end position="806"/>
    </location>
</feature>
<feature type="coiled-coil region" evidence="4">
    <location>
        <begin position="660"/>
        <end position="694"/>
    </location>
</feature>
<evidence type="ECO:0000256" key="5">
    <source>
        <dbReference type="SAM" id="MobiDB-lite"/>
    </source>
</evidence>
<keyword evidence="8" id="KW-1185">Reference proteome</keyword>
<dbReference type="InterPro" id="IPR024095">
    <property type="entry name" value="Vesicle_P115"/>
</dbReference>
<feature type="compositionally biased region" description="Pro residues" evidence="5">
    <location>
        <begin position="779"/>
        <end position="790"/>
    </location>
</feature>
<evidence type="ECO:0000256" key="1">
    <source>
        <dbReference type="ARBA" id="ARBA00004555"/>
    </source>
</evidence>
<keyword evidence="3 4" id="KW-0175">Coiled coil</keyword>
<evidence type="ECO:0000256" key="4">
    <source>
        <dbReference type="SAM" id="Coils"/>
    </source>
</evidence>
<dbReference type="InterPro" id="IPR011989">
    <property type="entry name" value="ARM-like"/>
</dbReference>
<feature type="region of interest" description="Disordered" evidence="5">
    <location>
        <begin position="703"/>
        <end position="743"/>
    </location>
</feature>
<dbReference type="OrthoDB" id="198977at2759"/>
<dbReference type="GO" id="GO:0048280">
    <property type="term" value="P:vesicle fusion with Golgi apparatus"/>
    <property type="evidence" value="ECO:0007669"/>
    <property type="project" value="InterPro"/>
</dbReference>
<dbReference type="GO" id="GO:0048211">
    <property type="term" value="P:Golgi vesicle docking"/>
    <property type="evidence" value="ECO:0007669"/>
    <property type="project" value="TreeGrafter"/>
</dbReference>
<accession>A0A137P2J4</accession>
<evidence type="ECO:0000256" key="2">
    <source>
        <dbReference type="ARBA" id="ARBA00023034"/>
    </source>
</evidence>
<dbReference type="GO" id="GO:0005783">
    <property type="term" value="C:endoplasmic reticulum"/>
    <property type="evidence" value="ECO:0007669"/>
    <property type="project" value="TreeGrafter"/>
</dbReference>
<dbReference type="PANTHER" id="PTHR10013:SF0">
    <property type="entry name" value="GENERAL VESICULAR TRANSPORT FACTOR P115"/>
    <property type="match status" value="1"/>
</dbReference>
<dbReference type="InterPro" id="IPR016024">
    <property type="entry name" value="ARM-type_fold"/>
</dbReference>
<dbReference type="STRING" id="796925.A0A137P2J4"/>
<dbReference type="AlphaFoldDB" id="A0A137P2J4"/>
<dbReference type="SUPFAM" id="SSF48371">
    <property type="entry name" value="ARM repeat"/>
    <property type="match status" value="1"/>
</dbReference>
<comment type="subcellular location">
    <subcellularLocation>
        <location evidence="1">Golgi apparatus</location>
    </subcellularLocation>
</comment>
<protein>
    <recommendedName>
        <fullName evidence="6">Vesicle tethering protein Uso1/P115-like head domain-containing protein</fullName>
    </recommendedName>
</protein>
<dbReference type="GO" id="GO:0006886">
    <property type="term" value="P:intracellular protein transport"/>
    <property type="evidence" value="ECO:0007669"/>
    <property type="project" value="InterPro"/>
</dbReference>
<dbReference type="GO" id="GO:0012507">
    <property type="term" value="C:ER to Golgi transport vesicle membrane"/>
    <property type="evidence" value="ECO:0007669"/>
    <property type="project" value="TreeGrafter"/>
</dbReference>
<sequence length="814" mass="91159">MSFLFSGFSSAEDASSDPSISETIQVYTDRLLTSTFAEDRRASLLGLKSFAKTHKNYIGVQCLDGITRVISEDTDDTDTLKAALETLNSLFTPENEDEDLGYTFAETFAKNFNNISSIVDTLVINDFYVKFYALECLSKLYSHVPHLVQSGILSNPNTVGFLTELLLEQNERLRSDTLLFLISITESNTELQKMVVFQNVFENLYQIIDKEGGMEGDIVVQDCITLMQNLLKNNSSNLAFFRESSYIQRIPLILPEDMEYWRGQKVANTIALMGLIRCLAIPRGVHSKSNQIIMGQCGMIPQLVELSSNSKTPAILKSHVLFAIGHVVRDSSMNQAFLSQSIVQSSPPEPFLVYITQNCVGEEQDPSLRIASLHVIESYLYSNPDGQSALVSTLNLPPNLNPNEKSSSLPQSVGSIIIDGLIKIPNDEPSFIQTWATTLALAHILYKNNQCKTMALSISIDQNNPSHENYLIHLISKRFLQSITQEQKSDSQIRSCIGYLSLLCIWLHDSPGSIARFLEQEKNLKFLVEQCHQSVSSHPIIQGLCAFLLCIIYQFSDDKISPIRLNALRSTILNRMDSDHIVNAIGRLRDIPIFRNAMPWYQVPDTFNQDIVFTLAPFYFDYQFVEFLKGNFETAQQTLVQDRCKTPSQMDIVANLKSQLIQKDEIINHLSDQVAQLEAKEQNYYFEIERLKKLLQKTGISNSNETAESTPLNISPPPTSSPQQNMQKPATPQPEPVRVATPVSPPTVQAVNNIQPRVSTPPVASPQFIPAAPASPISYPSPQPKSPPQPSQHYQPPQPSQANNAPKKNNIMYL</sequence>
<dbReference type="GO" id="GO:0006888">
    <property type="term" value="P:endoplasmic reticulum to Golgi vesicle-mediated transport"/>
    <property type="evidence" value="ECO:0007669"/>
    <property type="project" value="TreeGrafter"/>
</dbReference>
<dbReference type="GO" id="GO:0000139">
    <property type="term" value="C:Golgi membrane"/>
    <property type="evidence" value="ECO:0007669"/>
    <property type="project" value="InterPro"/>
</dbReference>
<feature type="compositionally biased region" description="Polar residues" evidence="5">
    <location>
        <begin position="703"/>
        <end position="713"/>
    </location>
</feature>
<dbReference type="PANTHER" id="PTHR10013">
    <property type="entry name" value="GENERAL VESICULAR TRANSPORT FACTOR P115"/>
    <property type="match status" value="1"/>
</dbReference>